<sequence>MANMREAYLRLRQDDKSILYGAREEELQIEVTDYYVRFLPKDDFEMAILSEQDSLVLSDFPLDYEIEEGVAGAYHDPTVAKDRITWQYTVVPRDYMFRDMEYEILAVLFLQEDEEEVGGKTAVNRLKRQLVGIQWRELENEAFRITANEEYVEEWNKEDKGEAARKSWYPSGRIMYEDNTTGEILPIAGVKVMVKRWFKVKEAITNSQGYFYVSKFKSKKVKCGIKWESGDWDIRSGSYGQAWYSYETLKRGDQWRKTIMKSGTPLNWLYASVHRGAREYMYGHYRYGIRKPNANGGPGAKIRIGVRDKSGRAHYFSFNSLVGSAEVLIYSREKSGKVLDSRDLFATAVHELAHVSHWDLGYTNAEFAASAVGKPNDPRLPESWAVGVEYTVTNAYYPDRGYWKYDFPYEFNLQNLTLEDIEDQKGYTPIVIDMIDDYNQSERDKKGEEYPNDRASGYTLGQLEDALPRGFGGWWKWKSRIQDKFDNPTEGEELDYLFSEYH</sequence>
<evidence type="ECO:0000313" key="1">
    <source>
        <dbReference type="EMBL" id="AWW29276.1"/>
    </source>
</evidence>
<dbReference type="OrthoDB" id="1489647at2"/>
<reference evidence="1 2" key="1">
    <citation type="submission" date="2018-06" db="EMBL/GenBank/DDBJ databases">
        <title>Echinicola strongylocentroti sp. nov., isolated from a sea urchin Strongylocentrotus intermedius.</title>
        <authorList>
            <person name="Bae S.S."/>
        </authorList>
    </citation>
    <scope>NUCLEOTIDE SEQUENCE [LARGE SCALE GENOMIC DNA]</scope>
    <source>
        <strain evidence="1 2">MEBiC08714</strain>
    </source>
</reference>
<accession>A0A2Z4IF24</accession>
<dbReference type="KEGG" id="est:DN752_03475"/>
<proteinExistence type="predicted"/>
<dbReference type="Proteomes" id="UP000248688">
    <property type="component" value="Chromosome"/>
</dbReference>
<gene>
    <name evidence="1" type="ORF">DN752_03475</name>
</gene>
<dbReference type="AlphaFoldDB" id="A0A2Z4IF24"/>
<dbReference type="EMBL" id="CP030041">
    <property type="protein sequence ID" value="AWW29276.1"/>
    <property type="molecule type" value="Genomic_DNA"/>
</dbReference>
<name>A0A2Z4IF24_9BACT</name>
<keyword evidence="2" id="KW-1185">Reference proteome</keyword>
<organism evidence="1 2">
    <name type="scientific">Echinicola strongylocentroti</name>
    <dbReference type="NCBI Taxonomy" id="1795355"/>
    <lineage>
        <taxon>Bacteria</taxon>
        <taxon>Pseudomonadati</taxon>
        <taxon>Bacteroidota</taxon>
        <taxon>Cytophagia</taxon>
        <taxon>Cytophagales</taxon>
        <taxon>Cyclobacteriaceae</taxon>
        <taxon>Echinicola</taxon>
    </lineage>
</organism>
<evidence type="ECO:0000313" key="2">
    <source>
        <dbReference type="Proteomes" id="UP000248688"/>
    </source>
</evidence>
<protein>
    <submittedName>
        <fullName evidence="1">Uncharacterized protein</fullName>
    </submittedName>
</protein>